<keyword evidence="3" id="KW-0804">Transcription</keyword>
<evidence type="ECO:0000313" key="6">
    <source>
        <dbReference type="EMBL" id="ACL07470.1"/>
    </source>
</evidence>
<sequence length="288" mass="31753">MGKSKYLVIYEWLSEQIRNKVYQPGDKIPNESDLAAMFGVHRMTVRQAIDKLVNDHMLVRKRSKGTFLLSEKSPVLTRSLESITTYYDDIVSAGLAPHYKTIAAGIEYADAEVAAHLNLAERQPVIFLYRLMLASGVPLVLERSILPTDMVPDFLEKKLDTVLYKVLHEDYGMRLLYSRQELGAVMPTESERKHLKIGDNCPCIWVESVVYTDTGRAVEYSRALHRGDKYRFRCAIGGYVYDKDGTAGQTPLAGFFVDPSGGGEAGGTGAAGPNGGQGPASRSGQVKG</sequence>
<evidence type="ECO:0000256" key="2">
    <source>
        <dbReference type="ARBA" id="ARBA00023125"/>
    </source>
</evidence>
<dbReference type="STRING" id="883.DvMF_0513"/>
<dbReference type="AlphaFoldDB" id="B8DKP1"/>
<evidence type="ECO:0000256" key="4">
    <source>
        <dbReference type="SAM" id="MobiDB-lite"/>
    </source>
</evidence>
<feature type="region of interest" description="Disordered" evidence="4">
    <location>
        <begin position="258"/>
        <end position="288"/>
    </location>
</feature>
<dbReference type="Pfam" id="PF00392">
    <property type="entry name" value="GntR"/>
    <property type="match status" value="1"/>
</dbReference>
<protein>
    <submittedName>
        <fullName evidence="6">Transcriptional regulator, GntR family</fullName>
    </submittedName>
</protein>
<dbReference type="EMBL" id="CP001197">
    <property type="protein sequence ID" value="ACL07470.1"/>
    <property type="molecule type" value="Genomic_DNA"/>
</dbReference>
<dbReference type="PRINTS" id="PR00035">
    <property type="entry name" value="HTHGNTR"/>
</dbReference>
<dbReference type="Pfam" id="PF07702">
    <property type="entry name" value="UTRA"/>
    <property type="match status" value="1"/>
</dbReference>
<dbReference type="KEGG" id="dvm:DvMF_0513"/>
<dbReference type="GO" id="GO:0045892">
    <property type="term" value="P:negative regulation of DNA-templated transcription"/>
    <property type="evidence" value="ECO:0007669"/>
    <property type="project" value="TreeGrafter"/>
</dbReference>
<keyword evidence="1" id="KW-0805">Transcription regulation</keyword>
<dbReference type="GO" id="GO:0003677">
    <property type="term" value="F:DNA binding"/>
    <property type="evidence" value="ECO:0007669"/>
    <property type="project" value="UniProtKB-KW"/>
</dbReference>
<dbReference type="SMART" id="SM00866">
    <property type="entry name" value="UTRA"/>
    <property type="match status" value="1"/>
</dbReference>
<dbReference type="InterPro" id="IPR000524">
    <property type="entry name" value="Tscrpt_reg_HTH_GntR"/>
</dbReference>
<dbReference type="Gene3D" id="1.10.10.10">
    <property type="entry name" value="Winged helix-like DNA-binding domain superfamily/Winged helix DNA-binding domain"/>
    <property type="match status" value="1"/>
</dbReference>
<dbReference type="InterPro" id="IPR036390">
    <property type="entry name" value="WH_DNA-bd_sf"/>
</dbReference>
<reference evidence="6" key="1">
    <citation type="submission" date="2008-10" db="EMBL/GenBank/DDBJ databases">
        <title>Complete sequence of Desulfovibrio vulgaris str. 'Miyazaki F'.</title>
        <authorList>
            <person name="Lucas S."/>
            <person name="Copeland A."/>
            <person name="Lapidus A."/>
            <person name="Glavina del Rio T."/>
            <person name="Dalin E."/>
            <person name="Tice H."/>
            <person name="Bruce D."/>
            <person name="Goodwin L."/>
            <person name="Pitluck S."/>
            <person name="Sims D."/>
            <person name="Brettin T."/>
            <person name="Detter J.C."/>
            <person name="Han C."/>
            <person name="Larimer F."/>
            <person name="Land M."/>
            <person name="Hauser L."/>
            <person name="Kyrpides N."/>
            <person name="Mikhailova N."/>
            <person name="Hazen T.C."/>
            <person name="Richardson P."/>
        </authorList>
    </citation>
    <scope>NUCLEOTIDE SEQUENCE</scope>
    <source>
        <strain evidence="6">Miyazaki F</strain>
    </source>
</reference>
<keyword evidence="2" id="KW-0238">DNA-binding</keyword>
<dbReference type="PROSITE" id="PS50949">
    <property type="entry name" value="HTH_GNTR"/>
    <property type="match status" value="1"/>
</dbReference>
<feature type="domain" description="HTH gntR-type" evidence="5">
    <location>
        <begin position="3"/>
        <end position="71"/>
    </location>
</feature>
<proteinExistence type="predicted"/>
<dbReference type="SUPFAM" id="SSF46785">
    <property type="entry name" value="Winged helix' DNA-binding domain"/>
    <property type="match status" value="1"/>
</dbReference>
<dbReference type="PANTHER" id="PTHR44846:SF1">
    <property type="entry name" value="MANNOSYL-D-GLYCERATE TRANSPORT_METABOLISM SYSTEM REPRESSOR MNGR-RELATED"/>
    <property type="match status" value="1"/>
</dbReference>
<organism evidence="6">
    <name type="scientific">Nitratidesulfovibrio vulgaris (strain DSM 19637 / Miyazaki F)</name>
    <name type="common">Desulfovibrio vulgaris</name>
    <dbReference type="NCBI Taxonomy" id="883"/>
    <lineage>
        <taxon>Bacteria</taxon>
        <taxon>Pseudomonadati</taxon>
        <taxon>Thermodesulfobacteriota</taxon>
        <taxon>Desulfovibrionia</taxon>
        <taxon>Desulfovibrionales</taxon>
        <taxon>Desulfovibrionaceae</taxon>
        <taxon>Nitratidesulfovibrio</taxon>
    </lineage>
</organism>
<dbReference type="SUPFAM" id="SSF64288">
    <property type="entry name" value="Chorismate lyase-like"/>
    <property type="match status" value="1"/>
</dbReference>
<evidence type="ECO:0000256" key="3">
    <source>
        <dbReference type="ARBA" id="ARBA00023163"/>
    </source>
</evidence>
<dbReference type="GO" id="GO:0003700">
    <property type="term" value="F:DNA-binding transcription factor activity"/>
    <property type="evidence" value="ECO:0007669"/>
    <property type="project" value="InterPro"/>
</dbReference>
<dbReference type="SMART" id="SM00345">
    <property type="entry name" value="HTH_GNTR"/>
    <property type="match status" value="1"/>
</dbReference>
<dbReference type="InterPro" id="IPR011663">
    <property type="entry name" value="UTRA"/>
</dbReference>
<dbReference type="CDD" id="cd07377">
    <property type="entry name" value="WHTH_GntR"/>
    <property type="match status" value="1"/>
</dbReference>
<dbReference type="InterPro" id="IPR028978">
    <property type="entry name" value="Chorismate_lyase_/UTRA_dom_sf"/>
</dbReference>
<dbReference type="eggNOG" id="COG2188">
    <property type="taxonomic scope" value="Bacteria"/>
</dbReference>
<feature type="compositionally biased region" description="Gly residues" evidence="4">
    <location>
        <begin position="260"/>
        <end position="278"/>
    </location>
</feature>
<accession>B8DKP1</accession>
<dbReference type="PANTHER" id="PTHR44846">
    <property type="entry name" value="MANNOSYL-D-GLYCERATE TRANSPORT/METABOLISM SYSTEM REPRESSOR MNGR-RELATED"/>
    <property type="match status" value="1"/>
</dbReference>
<dbReference type="HOGENOM" id="CLU_063236_5_0_7"/>
<name>B8DKP1_NITV9</name>
<dbReference type="Gene3D" id="3.40.1410.10">
    <property type="entry name" value="Chorismate lyase-like"/>
    <property type="match status" value="1"/>
</dbReference>
<gene>
    <name evidence="6" type="ordered locus">DvMF_0513</name>
</gene>
<dbReference type="InterPro" id="IPR036388">
    <property type="entry name" value="WH-like_DNA-bd_sf"/>
</dbReference>
<evidence type="ECO:0000256" key="1">
    <source>
        <dbReference type="ARBA" id="ARBA00023015"/>
    </source>
</evidence>
<evidence type="ECO:0000259" key="5">
    <source>
        <dbReference type="PROSITE" id="PS50949"/>
    </source>
</evidence>
<dbReference type="InterPro" id="IPR050679">
    <property type="entry name" value="Bact_HTH_transcr_reg"/>
</dbReference>